<dbReference type="Pfam" id="PF00582">
    <property type="entry name" value="Usp"/>
    <property type="match status" value="2"/>
</dbReference>
<evidence type="ECO:0000259" key="2">
    <source>
        <dbReference type="Pfam" id="PF00582"/>
    </source>
</evidence>
<dbReference type="PANTHER" id="PTHR46268:SF6">
    <property type="entry name" value="UNIVERSAL STRESS PROTEIN UP12"/>
    <property type="match status" value="1"/>
</dbReference>
<dbReference type="EMBL" id="SOGN01000044">
    <property type="protein sequence ID" value="TFC79592.1"/>
    <property type="molecule type" value="Genomic_DNA"/>
</dbReference>
<dbReference type="Gene3D" id="3.40.50.620">
    <property type="entry name" value="HUPs"/>
    <property type="match status" value="2"/>
</dbReference>
<organism evidence="3 4">
    <name type="scientific">Cryobacterium cheniae</name>
    <dbReference type="NCBI Taxonomy" id="1259262"/>
    <lineage>
        <taxon>Bacteria</taxon>
        <taxon>Bacillati</taxon>
        <taxon>Actinomycetota</taxon>
        <taxon>Actinomycetes</taxon>
        <taxon>Micrococcales</taxon>
        <taxon>Microbacteriaceae</taxon>
        <taxon>Cryobacterium</taxon>
    </lineage>
</organism>
<dbReference type="OrthoDB" id="4931198at2"/>
<comment type="similarity">
    <text evidence="1">Belongs to the universal stress protein A family.</text>
</comment>
<dbReference type="PANTHER" id="PTHR46268">
    <property type="entry name" value="STRESS RESPONSE PROTEIN NHAX"/>
    <property type="match status" value="1"/>
</dbReference>
<dbReference type="InterPro" id="IPR006016">
    <property type="entry name" value="UspA"/>
</dbReference>
<dbReference type="CDD" id="cd00293">
    <property type="entry name" value="USP-like"/>
    <property type="match status" value="1"/>
</dbReference>
<keyword evidence="4" id="KW-1185">Reference proteome</keyword>
<feature type="domain" description="UspA" evidence="2">
    <location>
        <begin position="150"/>
        <end position="284"/>
    </location>
</feature>
<dbReference type="InterPro" id="IPR014729">
    <property type="entry name" value="Rossmann-like_a/b/a_fold"/>
</dbReference>
<evidence type="ECO:0000313" key="4">
    <source>
        <dbReference type="Proteomes" id="UP000298433"/>
    </source>
</evidence>
<gene>
    <name evidence="3" type="ORF">E3T23_10010</name>
</gene>
<dbReference type="SUPFAM" id="SSF52402">
    <property type="entry name" value="Adenine nucleotide alpha hydrolases-like"/>
    <property type="match status" value="2"/>
</dbReference>
<dbReference type="InterPro" id="IPR006015">
    <property type="entry name" value="Universal_stress_UspA"/>
</dbReference>
<feature type="domain" description="UspA" evidence="2">
    <location>
        <begin position="1"/>
        <end position="140"/>
    </location>
</feature>
<protein>
    <submittedName>
        <fullName evidence="3">Universal stress protein</fullName>
    </submittedName>
</protein>
<evidence type="ECO:0000313" key="3">
    <source>
        <dbReference type="EMBL" id="TFC79592.1"/>
    </source>
</evidence>
<dbReference type="RefSeq" id="WP_134370225.1">
    <property type="nucleotide sequence ID" value="NZ_SOGN01000044.1"/>
</dbReference>
<dbReference type="AlphaFoldDB" id="A0A4R8XNC0"/>
<dbReference type="Proteomes" id="UP000298433">
    <property type="component" value="Unassembled WGS sequence"/>
</dbReference>
<reference evidence="3 4" key="1">
    <citation type="submission" date="2019-03" db="EMBL/GenBank/DDBJ databases">
        <title>Genomics of glacier-inhabiting Cryobacterium strains.</title>
        <authorList>
            <person name="Liu Q."/>
            <person name="Xin Y.-H."/>
        </authorList>
    </citation>
    <scope>NUCLEOTIDE SEQUENCE [LARGE SCALE GENOMIC DNA]</scope>
    <source>
        <strain evidence="3 4">TMT2-48-2</strain>
    </source>
</reference>
<comment type="caution">
    <text evidence="3">The sequence shown here is derived from an EMBL/GenBank/DDBJ whole genome shotgun (WGS) entry which is preliminary data.</text>
</comment>
<name>A0A4R8XNC0_9MICO</name>
<evidence type="ECO:0000256" key="1">
    <source>
        <dbReference type="ARBA" id="ARBA00008791"/>
    </source>
</evidence>
<accession>A0A4R8XNC0</accession>
<sequence length="304" mass="32304">MVEKVIVAIDGGAASKTALEWALDRVVTLERLQGTPVSLELTTVVDLGWYPAEGSDYSSQPAYERALAEAIRRVEQVAPTCRKTGYIRHGVPLDELARASATADLLVVGTRKTGVLAGTVFGTLPLRLAAHSRCPVIVVPVTWQARGGSIVVGMEDDVTALVAVDFAAREAERFHSPLEIVHSWTIPATVAVEFGAVLPYEEMRDAHAHILSGATRRVRDTHPSLHITEVLEQGTAASVLVDASRAASLVVVGTHGRGAVGSLFLGSVSHDVLMNLPCPVAVVPRPAGERAESQPHSAEGTEKR</sequence>
<proteinExistence type="inferred from homology"/>
<dbReference type="PRINTS" id="PR01438">
    <property type="entry name" value="UNVRSLSTRESS"/>
</dbReference>